<name>A0AAF1AE45_DAUCS</name>
<sequence length="4361" mass="488708">MLEDQVAYLLQKYLGNYVLGLSKEALKISVWQGDVELNNMQLKPEALNALKLPVKVKAGFLGSVKLKVPWSRIGQDPVIVSLDRIFLLAEPATRVEGSTEDAVQEVKKTRIHEMEMKLLESKQILTNEMNKSWLGSFINTIIGNLKLSISNIHIRYEDLESNPEHPFSAGVTLKKLSAVTVDEKGNETFISEGALDHIRKSIELEELAVYLDSDIIPWHINRPWKELLPIEWSQVFKYGTKDGEAADELVREHNYILQPVSGNANYSKQRPNASAKVDQPLQQALVNLDDVTLCLSKKGYRDLLKLADNFAAFNQRLKYAHYRPFVSVKSDPRSWWRYACKVISEQMKKASGKMSWEQVLRYASLRKKYISLYAALLKSDNTRAVVDDNSDIEEMDRELDIELIIQWRMLAHKFVEQSMESDLYIKKQRAKKSWWPFGGDNQSAEDENGPGHLTVEDWEQLNNMIGYKEGDDTLLPGTHDKGDVLHTLLEVHMKHNASKLTDAQECLAELSSDNLGCLIKLYSETKIFDLKLGSYRLSSPNGLLAESATSYDSLLGVFCYKPFDVDLDWSMVAKASPCYVTYLKDSVDQIVNFFESSAAVTQTVALETAAAVQMTIDEVKRTAQEQVNKAMKDQSRFFLNLDIAAPKITVPTDFCPDNINSTKLLLDLGHLFIRTRDDNEPFSSDDNNMYLRFDLVLSDVSAFLVDGDYHWSRPLLNSSAGSVKILPVVDKCRLIVNLQQIRLENPSYPSTRIAVRLPSLGFHFSPARYHRMMQVVKIFQAKDSDITDTQRPWDQADFEGWLYILSWKGVGSREAVWKRRYLSLVGPFLYILENPGSRSYKDYLSLRGKQLYQVPTETVGNIEHVLAVCDSEKSNNKVVEDANALILRCESDELRKIWQSRLQGAAYRASGSAPITGMLETSSDSDDSIKSGDKRNSMDISKIEMVFITGVLDELKIRFDYNNQHEKAFRKVLLAEESRLFEFRAIGGQVELSLRGGDMFIGTVLKALELEDLVCNSGVSQDQPLYLARSFIRSTDEPSIFNETEAQTCDKIERTLSEGDDNFYEASETLNDPVDSPRVSFGNVSEYLSSQKSLSEYLNSQKSLSSEKSILKPPSFCRIDGLLPDVMLQTRYDNIDVTDDLDSFVKAQIVIIDQNSSLYDHVDKQVTVTLATLSFFCRRPTIVAIMEFVDAITVEDDTCESLSNSSSASTARREISTEDEVHTQQLAMNDEPTVKGLLGKGKSRVMFFLALNMTHAQILLMKEDGTKLATLSQDNLLTDIKVFPSSFSIKASLGNLKISDDSLHSSHMYFWACDMRNPGGSSFVELEFSSFNSDDEDYKGYDYSLLGQLSEVRIVYLNRFIQEVVSYFMGLVPSTTDDIVEVKDQVTDSEKWFTKSELEGSPAVKLDVSLRKPIILMPRRTDSLDYLQLDIVHITVRNTFQWSMHNKQDISAVHMDILTVMVEDINLNVGTGTDLSESILQEVKGVSIVIQRSLRDLLKQIPSVEVAIKIDKLKAVLSNKEYQIITECALENMSETPNVIPPLEKFIVPSINNVTEHVVSQGLDDGGSDSQSAGIWIATKVSVVVGVVELSLHYGLATDASLATLQVSGLWLLYKSNTLGDGFLSSTLKSFTVIDDREGIEQELRLAVRKSRAIGYTMSEHLTEDDSSIVENNVLDDNNSELVPTMLLLDAKFSQFSTSVSLCMQRPQLLVALDFLLAVVEFFVPAVRGMVSSEEDESSSRFVDAIVVDTPTYTQPTIEFSLSPKVPLVVDDERFSHFIYDGKGGTLYLQDRRGLNVTSPSAETMIFVGSGKKLQFKNVYIKDGRYLDSCISMGSGSSYSVSEDDKVYLVGLDDDQALNSSRKSNDSVHQSNTVGRSTEFTIDLQAIGPELTFYNSSKDVSKSSNLSNKLLHAQLDAFCRLVMKGDAVEMNASALGFTMESNGIKILEPFDTFLKFSNASGKTNIHATVSDIFMNFSFSILRLFIAVEDDILAFLRKTSNKMTIMCSEFDKIGTIKNPSSDQTYAFWRPHAPPGFAVLGDYLMPLDKPPAKGVLAVNTSFVRVKRPESFKLVWPLSSGEIMDSAGSVMHDQTTKSVLCDGDENFSIWFPVAPKGYVALGCVVSPGRAQPPLTSAFCISASLVSPCSLRDCITISTSHQNPSILVAFWRVGNSVGSFLPADPTTLSFSGQAYELRLELLRVRDMSLNSSERSYTQQSSNGHERNVSSERSLTLNSGRRFESVASFQLIWWNQGSSSRKKLSLWRPLVPHGMVYFGDIAVKGHEHPNTSIVLHGSEDEELFKIPVDYQFVGQIKKTRGTEIISFWLPQPPPGYVSLGCVACKGTPKQSDFVSLRCMRSDMVTGGQFLEESVWDTSDYKFTREPFSIWGVCNELGTFIARSGFKKPPRRFAVKLADPNLPSGSDDTIVDAHIGTFSAALFDDYGGLMVPLFNISLSSIGFSLHGRPDYLKSTVSFSFAARSFNDKYEMWEPLVEPVDGVVRYQYDLSSPGVPSQLRITSTRDLNLNVTVSNANMVFQAYASWTNLSNVHESYKMREAVSSTFGETPIIDIHHKRNFCVIPQNKLGQDVFVRATEIRGLTNIIKMPSGEMKPLKVPVLKNMLEAHLRGIHCMKLRTMVTIMISEAVLTRAAGPSSRQYTVAVRLTLNQSLVSGSPLNQQSARTCGTSSVASVSSELVSVKWNEIFFFKIESSDNYNVELIVTDMGKGDPVGYFSASLNLIAETGDTSDYVDYTKALKWIEFTSLKSREMTQRNVLKKSTGRIKCAVFLSRGSDAESNEQALDRSKKSGFIQISPTREGPWTTVRLNYAAPAACWRLGNDVVASEVSVKNGNRYVNIRSLVSVCNSTDFSFDLCLKRRENDIGPQDDAVEDVQGNSNEIVTDDFLETEKYNPETGWVSSVTEPKDDLADGGVSPQGNFGINLPSGWEWIDDWHLDTASVITGEGWVYAPNIESLKWPNSYDPLKFVNYARQRRWIRNRRSVSAVTKHHIFVGPVGPGQTLPLPLSALTQSGSYILCLKPSHTKNQNRYSWSSVQNKPGESEDSDGCKQREVCVSSLTESEKLLYCSEVSGSSSHTSRGLWFALTIHASEIAKDIHSDSIQDWSLVINSPLSVSNFLPIAAEYSVLEMQASGHFVDCSRGVFAPGETVKVFNADIRNPLYLSLLPQKGWLPVHEAVLISHPTKAVARAISLRSSVSGRIVHIILEQNHNNDNPVLEKIIRVYSSNWFAIARCPPLTLKIHDMSRKSTTRLSLPFQSKKSNEVILQEITEEEIYEGYTIDSTLNFKMLGLSAAISQSGLERFGPVADLSPLGDMDGSMELRAYDADGNCMLLFVSSKPCPYQSVATKVIFVRPYMTFTNRVGRDLHIKLSSEDEPKVLRAWDARVSYVYRESGEGGETSKLQVRMENTEWSFPIQILKEDTISLVLKKRDGLRISLRTEIRGYEEGSRFIVVFRLGSPNGPIRIENRTSNTTLKFRQSGFGDDAWILLGPLSTTSFAWEDPYGEKLLDTEICSGGSTRVWKVDLDKPEICPSGDGQSQVSFNVVEIDGAKVARFVEDRTSGGIQRQFDMQTEMRETSAPLELIVELGVVGVSVVDHRPKELSFLCLERVFMSYSTGYDGGTTSRFKLILGYLQLDNQLPLTPMPVLLAPEQASDINHPVFKMTVTIRNENLDGIEVYPYVYIRVTDKCWRLNIHEPVIWAFVDFYNNLQLDRISQSSSVTQVDPEIRINLIDVSEVRLKLAMETAPAQRPHGVLGVWSPILSAIGNAFKIQVHLRKVMHRDRFMRKSSVIPAIGNRIWRDLIHNPLHLIFSVDVLGMTSSTLASLSKGFAELSTDGQFMQLRSKQVWSRRITGVGDGIMQGTEALAQGVAFGVSGVVKKPMESARDNGVVGLAHGLGRAFLGFVVQPVSGALDFFSLTVDGIGASCSRCLEILSNKTTLQRIRNPRLIRADNVLTEYCEREAVGQMVLYLAEASRHFGCTELFKEPSKFAWSDYYEDHFVVPYRRIVLITNKRIMLLQCLAPDKMDKKPCKILWDVSWEELMALELAKAGYSRPSYLILHLKNFRKSESFVHVIKCNIEEAAEDREPQAVSICSVVRKMWKVYQSDMKNLTLKVPSSQRHVCFAWSETDWRDSRNQNRAIIRSRDLSSSDSISAERKFVKHSINFSKVWSSEQEPRRRCTLSKKQVVGDSAVCSIWRPICPEGYVSIGDIAHVGSHPPNAAAIYFNSNKLFAHPVGYDLVWRNCSDDYITAVSIWLPRAPEGYVSLGCIVVPSYDEPEPSDMYCVAESCAEETVFEEQKVWSAPDSYPWACHIYQVRSDALHFVALRQPREESDWKTYRVLDQQSPTD</sequence>
<dbReference type="InterPro" id="IPR011993">
    <property type="entry name" value="PH-like_dom_sf"/>
</dbReference>
<dbReference type="Proteomes" id="UP000077755">
    <property type="component" value="Chromosome 1"/>
</dbReference>
<dbReference type="SMART" id="SM00694">
    <property type="entry name" value="DysFC"/>
    <property type="match status" value="1"/>
</dbReference>
<dbReference type="Pfam" id="PF25037">
    <property type="entry name" value="VPS13_C"/>
    <property type="match status" value="1"/>
</dbReference>
<feature type="region of interest" description="Disordered" evidence="2">
    <location>
        <begin position="2209"/>
        <end position="2228"/>
    </location>
</feature>
<accession>A0AAF1AE45</accession>
<organism evidence="4 5">
    <name type="scientific">Daucus carota subsp. sativus</name>
    <name type="common">Carrot</name>
    <dbReference type="NCBI Taxonomy" id="79200"/>
    <lineage>
        <taxon>Eukaryota</taxon>
        <taxon>Viridiplantae</taxon>
        <taxon>Streptophyta</taxon>
        <taxon>Embryophyta</taxon>
        <taxon>Tracheophyta</taxon>
        <taxon>Spermatophyta</taxon>
        <taxon>Magnoliopsida</taxon>
        <taxon>eudicotyledons</taxon>
        <taxon>Gunneridae</taxon>
        <taxon>Pentapetalae</taxon>
        <taxon>asterids</taxon>
        <taxon>campanulids</taxon>
        <taxon>Apiales</taxon>
        <taxon>Apiaceae</taxon>
        <taxon>Apioideae</taxon>
        <taxon>Scandiceae</taxon>
        <taxon>Daucinae</taxon>
        <taxon>Daucus</taxon>
        <taxon>Daucus sect. Daucus</taxon>
    </lineage>
</organism>
<dbReference type="KEGG" id="dcr:108193497"/>
<dbReference type="InterPro" id="IPR026854">
    <property type="entry name" value="VPS13_N"/>
</dbReference>
<dbReference type="PANTHER" id="PTHR16166:SF137">
    <property type="entry name" value="PLECKSTRIN HOMOLOGY (PH) DOMAIN-CONTAINING PROTEIN"/>
    <property type="match status" value="1"/>
</dbReference>
<gene>
    <name evidence="4" type="ORF">DCAR_0100520</name>
</gene>
<keyword evidence="1" id="KW-0813">Transport</keyword>
<dbReference type="SMART" id="SM00233">
    <property type="entry name" value="PH"/>
    <property type="match status" value="1"/>
</dbReference>
<dbReference type="CDD" id="cd00821">
    <property type="entry name" value="PH"/>
    <property type="match status" value="1"/>
</dbReference>
<dbReference type="InterPro" id="IPR026847">
    <property type="entry name" value="VPS13"/>
</dbReference>
<evidence type="ECO:0000256" key="2">
    <source>
        <dbReference type="SAM" id="MobiDB-lite"/>
    </source>
</evidence>
<dbReference type="EMBL" id="CP093343">
    <property type="protein sequence ID" value="WOG81374.1"/>
    <property type="molecule type" value="Genomic_DNA"/>
</dbReference>
<dbReference type="InterPro" id="IPR056748">
    <property type="entry name" value="VPS13-like_C"/>
</dbReference>
<dbReference type="Pfam" id="PF12624">
    <property type="entry name" value="VPS13_N"/>
    <property type="match status" value="1"/>
</dbReference>
<evidence type="ECO:0000256" key="1">
    <source>
        <dbReference type="ARBA" id="ARBA00022448"/>
    </source>
</evidence>
<evidence type="ECO:0000259" key="3">
    <source>
        <dbReference type="PROSITE" id="PS50003"/>
    </source>
</evidence>
<dbReference type="Pfam" id="PF06101">
    <property type="entry name" value="Vps62"/>
    <property type="match status" value="3"/>
</dbReference>
<dbReference type="PANTHER" id="PTHR16166">
    <property type="entry name" value="VACUOLAR PROTEIN SORTING-ASSOCIATED PROTEIN VPS13"/>
    <property type="match status" value="1"/>
</dbReference>
<dbReference type="GO" id="GO:0016020">
    <property type="term" value="C:membrane"/>
    <property type="evidence" value="ECO:0007669"/>
    <property type="project" value="InterPro"/>
</dbReference>
<protein>
    <recommendedName>
        <fullName evidence="3">PH domain-containing protein</fullName>
    </recommendedName>
</protein>
<dbReference type="InterPro" id="IPR006614">
    <property type="entry name" value="Peroxin/Ferlin"/>
</dbReference>
<dbReference type="SUPFAM" id="SSF50729">
    <property type="entry name" value="PH domain-like"/>
    <property type="match status" value="1"/>
</dbReference>
<evidence type="ECO:0000313" key="4">
    <source>
        <dbReference type="EMBL" id="WOG81374.1"/>
    </source>
</evidence>
<dbReference type="Gene3D" id="2.30.29.30">
    <property type="entry name" value="Pleckstrin-homology domain (PH domain)/Phosphotyrosine-binding domain (PTB)"/>
    <property type="match status" value="1"/>
</dbReference>
<dbReference type="InterPro" id="IPR009291">
    <property type="entry name" value="Vps62"/>
</dbReference>
<feature type="domain" description="PH" evidence="3">
    <location>
        <begin position="795"/>
        <end position="907"/>
    </location>
</feature>
<dbReference type="InterPro" id="IPR001849">
    <property type="entry name" value="PH_domain"/>
</dbReference>
<evidence type="ECO:0000313" key="5">
    <source>
        <dbReference type="Proteomes" id="UP000077755"/>
    </source>
</evidence>
<reference evidence="4" key="2">
    <citation type="submission" date="2022-03" db="EMBL/GenBank/DDBJ databases">
        <title>Draft title - Genomic analysis of global carrot germplasm unveils the trajectory of domestication and the origin of high carotenoid orange carrot.</title>
        <authorList>
            <person name="Iorizzo M."/>
            <person name="Ellison S."/>
            <person name="Senalik D."/>
            <person name="Macko-Podgorni A."/>
            <person name="Grzebelus D."/>
            <person name="Bostan H."/>
            <person name="Rolling W."/>
            <person name="Curaba J."/>
            <person name="Simon P."/>
        </authorList>
    </citation>
    <scope>NUCLEOTIDE SEQUENCE</scope>
    <source>
        <tissue evidence="4">Leaf</tissue>
    </source>
</reference>
<reference evidence="4" key="1">
    <citation type="journal article" date="2016" name="Nat. Genet.">
        <title>A high-quality carrot genome assembly provides new insights into carotenoid accumulation and asterid genome evolution.</title>
        <authorList>
            <person name="Iorizzo M."/>
            <person name="Ellison S."/>
            <person name="Senalik D."/>
            <person name="Zeng P."/>
            <person name="Satapoomin P."/>
            <person name="Huang J."/>
            <person name="Bowman M."/>
            <person name="Iovene M."/>
            <person name="Sanseverino W."/>
            <person name="Cavagnaro P."/>
            <person name="Yildiz M."/>
            <person name="Macko-Podgorni A."/>
            <person name="Moranska E."/>
            <person name="Grzebelus E."/>
            <person name="Grzebelus D."/>
            <person name="Ashrafi H."/>
            <person name="Zheng Z."/>
            <person name="Cheng S."/>
            <person name="Spooner D."/>
            <person name="Van Deynze A."/>
            <person name="Simon P."/>
        </authorList>
    </citation>
    <scope>NUCLEOTIDE SEQUENCE</scope>
    <source>
        <tissue evidence="4">Leaf</tissue>
    </source>
</reference>
<dbReference type="GO" id="GO:0045053">
    <property type="term" value="P:protein retention in Golgi apparatus"/>
    <property type="evidence" value="ECO:0007669"/>
    <property type="project" value="TreeGrafter"/>
</dbReference>
<dbReference type="Pfam" id="PF00169">
    <property type="entry name" value="PH"/>
    <property type="match status" value="1"/>
</dbReference>
<feature type="compositionally biased region" description="Polar residues" evidence="2">
    <location>
        <begin position="2209"/>
        <end position="2218"/>
    </location>
</feature>
<keyword evidence="5" id="KW-1185">Reference proteome</keyword>
<dbReference type="PROSITE" id="PS50003">
    <property type="entry name" value="PH_DOMAIN"/>
    <property type="match status" value="1"/>
</dbReference>
<proteinExistence type="predicted"/>
<dbReference type="GO" id="GO:0006623">
    <property type="term" value="P:protein targeting to vacuole"/>
    <property type="evidence" value="ECO:0007669"/>
    <property type="project" value="TreeGrafter"/>
</dbReference>